<comment type="caution">
    <text evidence="1">The sequence shown here is derived from an EMBL/GenBank/DDBJ whole genome shotgun (WGS) entry which is preliminary data.</text>
</comment>
<accession>A0A820JNZ6</accession>
<organism evidence="1 2">
    <name type="scientific">Rotaria magnacalcarata</name>
    <dbReference type="NCBI Taxonomy" id="392030"/>
    <lineage>
        <taxon>Eukaryota</taxon>
        <taxon>Metazoa</taxon>
        <taxon>Spiralia</taxon>
        <taxon>Gnathifera</taxon>
        <taxon>Rotifera</taxon>
        <taxon>Eurotatoria</taxon>
        <taxon>Bdelloidea</taxon>
        <taxon>Philodinida</taxon>
        <taxon>Philodinidae</taxon>
        <taxon>Rotaria</taxon>
    </lineage>
</organism>
<proteinExistence type="predicted"/>
<evidence type="ECO:0000313" key="1">
    <source>
        <dbReference type="EMBL" id="CAF4327457.1"/>
    </source>
</evidence>
<dbReference type="AlphaFoldDB" id="A0A820JNZ6"/>
<keyword evidence="2" id="KW-1185">Reference proteome</keyword>
<name>A0A820JNZ6_9BILA</name>
<sequence>MSYDDEQDKKREHTNMFSTNTSGFTRDTIDINGISDNLDIDALIGSSNTDFGEFPFLDNEFDTNEMSALLNLLPNESNETGQLPQSNFVESNDQTYISEPQSVYSQTSYVTKGYEPEEPNATASKQLMLRIC</sequence>
<gene>
    <name evidence="1" type="ORF">OVN521_LOCUS32195</name>
</gene>
<dbReference type="Proteomes" id="UP000663866">
    <property type="component" value="Unassembled WGS sequence"/>
</dbReference>
<dbReference type="EMBL" id="CAJOBG010021759">
    <property type="protein sequence ID" value="CAF4327457.1"/>
    <property type="molecule type" value="Genomic_DNA"/>
</dbReference>
<protein>
    <submittedName>
        <fullName evidence="1">Uncharacterized protein</fullName>
    </submittedName>
</protein>
<reference evidence="1" key="1">
    <citation type="submission" date="2021-02" db="EMBL/GenBank/DDBJ databases">
        <authorList>
            <person name="Nowell W R."/>
        </authorList>
    </citation>
    <scope>NUCLEOTIDE SEQUENCE</scope>
</reference>
<evidence type="ECO:0000313" key="2">
    <source>
        <dbReference type="Proteomes" id="UP000663866"/>
    </source>
</evidence>